<dbReference type="Pfam" id="PF13643">
    <property type="entry name" value="DUF4145"/>
    <property type="match status" value="1"/>
</dbReference>
<keyword evidence="3" id="KW-1185">Reference proteome</keyword>
<protein>
    <submittedName>
        <fullName evidence="2">DUF4145 domain-containing protein</fullName>
    </submittedName>
</protein>
<gene>
    <name evidence="2" type="ORF">ESZ00_04335</name>
</gene>
<dbReference type="AlphaFoldDB" id="A0A4Q1SHT0"/>
<feature type="domain" description="DUF4145" evidence="1">
    <location>
        <begin position="125"/>
        <end position="205"/>
    </location>
</feature>
<comment type="caution">
    <text evidence="2">The sequence shown here is derived from an EMBL/GenBank/DDBJ whole genome shotgun (WGS) entry which is preliminary data.</text>
</comment>
<organism evidence="2 3">
    <name type="scientific">Silvibacterium dinghuense</name>
    <dbReference type="NCBI Taxonomy" id="1560006"/>
    <lineage>
        <taxon>Bacteria</taxon>
        <taxon>Pseudomonadati</taxon>
        <taxon>Acidobacteriota</taxon>
        <taxon>Terriglobia</taxon>
        <taxon>Terriglobales</taxon>
        <taxon>Acidobacteriaceae</taxon>
        <taxon>Silvibacterium</taxon>
    </lineage>
</organism>
<sequence length="221" mass="24504">MAGMMKRELSTSEFLITQIESRDDAFTPEERAQAEKDRAFTEAVARNIIKARTDRVDKSLAALEVLVRDSEGHELIAGTLNNFYTREALDAIPSQVDRTLRLAKLEIQITPSAVTNSYLREAIRTYILGLPQASVALSRAALEQALKEGMGYQSTKTIVEMKGLLDEAESGIGLDRSVRKLAEEVAKAGNDVLHEKPTTLEDAFNVLIKMRGVFESIYADQ</sequence>
<proteinExistence type="predicted"/>
<evidence type="ECO:0000313" key="3">
    <source>
        <dbReference type="Proteomes" id="UP000290253"/>
    </source>
</evidence>
<dbReference type="Proteomes" id="UP000290253">
    <property type="component" value="Unassembled WGS sequence"/>
</dbReference>
<evidence type="ECO:0000259" key="1">
    <source>
        <dbReference type="Pfam" id="PF13643"/>
    </source>
</evidence>
<accession>A0A4Q1SHT0</accession>
<evidence type="ECO:0000313" key="2">
    <source>
        <dbReference type="EMBL" id="RXS97151.1"/>
    </source>
</evidence>
<name>A0A4Q1SHT0_9BACT</name>
<reference evidence="2 3" key="1">
    <citation type="journal article" date="2016" name="Int. J. Syst. Evol. Microbiol.">
        <title>Acidipila dinghuensis sp. nov., an acidobacterium isolated from forest soil.</title>
        <authorList>
            <person name="Jiang Y.W."/>
            <person name="Wang J."/>
            <person name="Chen M.H."/>
            <person name="Lv Y.Y."/>
            <person name="Qiu L.H."/>
        </authorList>
    </citation>
    <scope>NUCLEOTIDE SEQUENCE [LARGE SCALE GENOMIC DNA]</scope>
    <source>
        <strain evidence="2 3">DHOF10</strain>
    </source>
</reference>
<dbReference type="EMBL" id="SDMK01000001">
    <property type="protein sequence ID" value="RXS97151.1"/>
    <property type="molecule type" value="Genomic_DNA"/>
</dbReference>
<dbReference type="InterPro" id="IPR025285">
    <property type="entry name" value="DUF4145"/>
</dbReference>